<dbReference type="EMBL" id="MFYX01000011">
    <property type="protein sequence ID" value="OGK07242.1"/>
    <property type="molecule type" value="Genomic_DNA"/>
</dbReference>
<feature type="binding site" evidence="13 15">
    <location>
        <position position="415"/>
    </location>
    <ligand>
        <name>IMP</name>
        <dbReference type="ChEBI" id="CHEBI:58053"/>
    </ligand>
</feature>
<evidence type="ECO:0000256" key="20">
    <source>
        <dbReference type="RuleBase" id="RU003928"/>
    </source>
</evidence>
<evidence type="ECO:0000256" key="4">
    <source>
        <dbReference type="ARBA" id="ARBA00022723"/>
    </source>
</evidence>
<comment type="caution">
    <text evidence="13">Lacks conserved residue(s) required for the propagation of feature annotation.</text>
</comment>
<reference evidence="22 23" key="1">
    <citation type="journal article" date="2016" name="Nat. Commun.">
        <title>Thousands of microbial genomes shed light on interconnected biogeochemical processes in an aquifer system.</title>
        <authorList>
            <person name="Anantharaman K."/>
            <person name="Brown C.T."/>
            <person name="Hug L.A."/>
            <person name="Sharon I."/>
            <person name="Castelle C.J."/>
            <person name="Probst A.J."/>
            <person name="Thomas B.C."/>
            <person name="Singh A."/>
            <person name="Wilkins M.J."/>
            <person name="Karaoz U."/>
            <person name="Brodie E.L."/>
            <person name="Williams K.H."/>
            <person name="Hubbard S.S."/>
            <person name="Banfield J.F."/>
        </authorList>
    </citation>
    <scope>NUCLEOTIDE SEQUENCE [LARGE SCALE GENOMIC DNA]</scope>
</reference>
<dbReference type="GO" id="GO:0046872">
    <property type="term" value="F:metal ion binding"/>
    <property type="evidence" value="ECO:0007669"/>
    <property type="project" value="UniProtKB-UniRule"/>
</dbReference>
<dbReference type="CDD" id="cd00381">
    <property type="entry name" value="IMPDH"/>
    <property type="match status" value="1"/>
</dbReference>
<accession>A0A1F7FLB1</accession>
<comment type="subunit">
    <text evidence="3 13">Homotetramer.</text>
</comment>
<feature type="binding site" description="in other chain" evidence="13 17">
    <location>
        <position position="305"/>
    </location>
    <ligand>
        <name>K(+)</name>
        <dbReference type="ChEBI" id="CHEBI:29103"/>
        <note>ligand shared between two tetrameric partners</note>
    </ligand>
</feature>
<evidence type="ECO:0000256" key="2">
    <source>
        <dbReference type="ARBA" id="ARBA00005502"/>
    </source>
</evidence>
<feature type="active site" description="Thioimidate intermediate" evidence="13 14">
    <location>
        <position position="305"/>
    </location>
</feature>
<evidence type="ECO:0000256" key="6">
    <source>
        <dbReference type="ARBA" id="ARBA00022749"/>
    </source>
</evidence>
<comment type="catalytic activity">
    <reaction evidence="12 13 20">
        <text>IMP + NAD(+) + H2O = XMP + NADH + H(+)</text>
        <dbReference type="Rhea" id="RHEA:11708"/>
        <dbReference type="ChEBI" id="CHEBI:15377"/>
        <dbReference type="ChEBI" id="CHEBI:15378"/>
        <dbReference type="ChEBI" id="CHEBI:57464"/>
        <dbReference type="ChEBI" id="CHEBI:57540"/>
        <dbReference type="ChEBI" id="CHEBI:57945"/>
        <dbReference type="ChEBI" id="CHEBI:58053"/>
        <dbReference type="EC" id="1.1.1.205"/>
    </reaction>
</comment>
<evidence type="ECO:0000256" key="1">
    <source>
        <dbReference type="ARBA" id="ARBA00001958"/>
    </source>
</evidence>
<dbReference type="InterPro" id="IPR000644">
    <property type="entry name" value="CBS_dom"/>
</dbReference>
<dbReference type="SMART" id="SM00116">
    <property type="entry name" value="CBS"/>
    <property type="match status" value="2"/>
</dbReference>
<dbReference type="InterPro" id="IPR046342">
    <property type="entry name" value="CBS_dom_sf"/>
</dbReference>
<dbReference type="AlphaFoldDB" id="A0A1F7FLB1"/>
<evidence type="ECO:0000256" key="18">
    <source>
        <dbReference type="PROSITE-ProRule" id="PRU00703"/>
    </source>
</evidence>
<keyword evidence="8 13" id="KW-0630">Potassium</keyword>
<comment type="activity regulation">
    <text evidence="13">Mycophenolic acid (MPA) is a non-competitive inhibitor that prevents formation of the closed enzyme conformation by binding to the same site as the amobile flap. In contrast, mizoribine monophosphate (MZP) is a competitive inhibitor that induces the closed conformation. MPA is a potent inhibitor of mammalian IMPDHs but a poor inhibitor of the bacterial enzymes. MZP is a more potent inhibitor of bacterial IMPDH.</text>
</comment>
<keyword evidence="9 13" id="KW-0560">Oxidoreductase</keyword>
<dbReference type="GO" id="GO:0006183">
    <property type="term" value="P:GTP biosynthetic process"/>
    <property type="evidence" value="ECO:0007669"/>
    <property type="project" value="TreeGrafter"/>
</dbReference>
<keyword evidence="11 18" id="KW-0129">CBS domain</keyword>
<evidence type="ECO:0000256" key="9">
    <source>
        <dbReference type="ARBA" id="ARBA00023002"/>
    </source>
</evidence>
<comment type="similarity">
    <text evidence="2 13 19">Belongs to the IMPDH/GMPR family.</text>
</comment>
<feature type="binding site" evidence="13 15">
    <location>
        <begin position="385"/>
        <end position="389"/>
    </location>
    <ligand>
        <name>IMP</name>
        <dbReference type="ChEBI" id="CHEBI:58053"/>
    </ligand>
</feature>
<evidence type="ECO:0000256" key="3">
    <source>
        <dbReference type="ARBA" id="ARBA00011881"/>
    </source>
</evidence>
<feature type="domain" description="CBS" evidence="21">
    <location>
        <begin position="94"/>
        <end position="149"/>
    </location>
</feature>
<dbReference type="PANTHER" id="PTHR11911">
    <property type="entry name" value="INOSINE-5-MONOPHOSPHATE DEHYDROGENASE RELATED"/>
    <property type="match status" value="1"/>
</dbReference>
<dbReference type="EC" id="1.1.1.205" evidence="13 20"/>
<dbReference type="PROSITE" id="PS51371">
    <property type="entry name" value="CBS"/>
    <property type="match status" value="2"/>
</dbReference>
<evidence type="ECO:0000256" key="14">
    <source>
        <dbReference type="PIRSR" id="PIRSR000130-1"/>
    </source>
</evidence>
<dbReference type="SUPFAM" id="SSF51412">
    <property type="entry name" value="Inosine monophosphate dehydrogenase (IMPDH)"/>
    <property type="match status" value="1"/>
</dbReference>
<evidence type="ECO:0000256" key="8">
    <source>
        <dbReference type="ARBA" id="ARBA00022958"/>
    </source>
</evidence>
<gene>
    <name evidence="13" type="primary">guaB</name>
    <name evidence="22" type="ORF">A2519_14025</name>
</gene>
<dbReference type="GO" id="GO:0003938">
    <property type="term" value="F:IMP dehydrogenase activity"/>
    <property type="evidence" value="ECO:0007669"/>
    <property type="project" value="UniProtKB-UniRule"/>
</dbReference>
<keyword evidence="7 13" id="KW-0658">Purine biosynthesis</keyword>
<dbReference type="CDD" id="cd04601">
    <property type="entry name" value="CBS_pair_IMPDH"/>
    <property type="match status" value="1"/>
</dbReference>
<evidence type="ECO:0000256" key="7">
    <source>
        <dbReference type="ARBA" id="ARBA00022755"/>
    </source>
</evidence>
<dbReference type="InterPro" id="IPR005990">
    <property type="entry name" value="IMP_DH"/>
</dbReference>
<keyword evidence="6 13" id="KW-0332">GMP biosynthesis</keyword>
<evidence type="ECO:0000256" key="13">
    <source>
        <dbReference type="HAMAP-Rule" id="MF_01964"/>
    </source>
</evidence>
<dbReference type="GO" id="GO:0000166">
    <property type="term" value="F:nucleotide binding"/>
    <property type="evidence" value="ECO:0007669"/>
    <property type="project" value="UniProtKB-UniRule"/>
</dbReference>
<feature type="binding site" evidence="13">
    <location>
        <position position="248"/>
    </location>
    <ligand>
        <name>NAD(+)</name>
        <dbReference type="ChEBI" id="CHEBI:57540"/>
    </ligand>
</feature>
<dbReference type="GO" id="GO:0006177">
    <property type="term" value="P:GMP biosynthetic process"/>
    <property type="evidence" value="ECO:0007669"/>
    <property type="project" value="UniProtKB-UniRule"/>
</dbReference>
<comment type="function">
    <text evidence="13">Catalyzes the conversion of inosine 5'-phosphate (IMP) to xanthosine 5'-phosphate (XMP), the first committed and rate-limiting step in the de novo synthesis of guanine nucleotides, and therefore plays an important role in the regulation of cell growth.</text>
</comment>
<proteinExistence type="inferred from homology"/>
<feature type="binding site" evidence="13 15">
    <location>
        <begin position="338"/>
        <end position="340"/>
    </location>
    <ligand>
        <name>IMP</name>
        <dbReference type="ChEBI" id="CHEBI:58053"/>
    </ligand>
</feature>
<evidence type="ECO:0000256" key="19">
    <source>
        <dbReference type="RuleBase" id="RU003927"/>
    </source>
</evidence>
<dbReference type="PANTHER" id="PTHR11911:SF111">
    <property type="entry name" value="INOSINE-5'-MONOPHOSPHATE DEHYDROGENASE"/>
    <property type="match status" value="1"/>
</dbReference>
<comment type="caution">
    <text evidence="22">The sequence shown here is derived from an EMBL/GenBank/DDBJ whole genome shotgun (WGS) entry which is preliminary data.</text>
</comment>
<evidence type="ECO:0000313" key="23">
    <source>
        <dbReference type="Proteomes" id="UP000179243"/>
    </source>
</evidence>
<feature type="binding site" description="in other chain" evidence="13 17">
    <location>
        <position position="302"/>
    </location>
    <ligand>
        <name>K(+)</name>
        <dbReference type="ChEBI" id="CHEBI:29103"/>
        <note>ligand shared between two tetrameric partners</note>
    </ligand>
</feature>
<evidence type="ECO:0000256" key="15">
    <source>
        <dbReference type="PIRSR" id="PIRSR000130-2"/>
    </source>
</evidence>
<keyword evidence="4 13" id="KW-0479">Metal-binding</keyword>
<feature type="binding site" evidence="13">
    <location>
        <position position="470"/>
    </location>
    <ligand>
        <name>K(+)</name>
        <dbReference type="ChEBI" id="CHEBI:29103"/>
        <note>ligand shared between two tetrameric partners</note>
    </ligand>
</feature>
<dbReference type="InterPro" id="IPR013785">
    <property type="entry name" value="Aldolase_TIM"/>
</dbReference>
<feature type="domain" description="CBS" evidence="21">
    <location>
        <begin position="153"/>
        <end position="211"/>
    </location>
</feature>
<dbReference type="Proteomes" id="UP000179243">
    <property type="component" value="Unassembled WGS sequence"/>
</dbReference>
<comment type="pathway">
    <text evidence="13 20">Purine metabolism; XMP biosynthesis via de novo pathway; XMP from IMP: step 1/1.</text>
</comment>
<dbReference type="PROSITE" id="PS00487">
    <property type="entry name" value="IMP_DH_GMP_RED"/>
    <property type="match status" value="1"/>
</dbReference>
<feature type="binding site" evidence="13">
    <location>
        <position position="469"/>
    </location>
    <ligand>
        <name>K(+)</name>
        <dbReference type="ChEBI" id="CHEBI:29103"/>
        <note>ligand shared between two tetrameric partners</note>
    </ligand>
</feature>
<dbReference type="NCBIfam" id="TIGR01302">
    <property type="entry name" value="IMP_dehydrog"/>
    <property type="match status" value="1"/>
</dbReference>
<feature type="binding site" evidence="13 15">
    <location>
        <begin position="361"/>
        <end position="362"/>
    </location>
    <ligand>
        <name>IMP</name>
        <dbReference type="ChEBI" id="CHEBI:58053"/>
    </ligand>
</feature>
<dbReference type="InterPro" id="IPR015875">
    <property type="entry name" value="IMP_DH/GMP_Rdtase_CS"/>
</dbReference>
<dbReference type="FunFam" id="3.20.20.70:FF:000003">
    <property type="entry name" value="GMP reductase"/>
    <property type="match status" value="1"/>
</dbReference>
<dbReference type="Pfam" id="PF00478">
    <property type="entry name" value="IMPDH"/>
    <property type="match status" value="1"/>
</dbReference>
<evidence type="ECO:0000256" key="11">
    <source>
        <dbReference type="ARBA" id="ARBA00023122"/>
    </source>
</evidence>
<organism evidence="22 23">
    <name type="scientific">Candidatus Raymondbacteria bacterium RIFOXYD12_FULL_49_13</name>
    <dbReference type="NCBI Taxonomy" id="1817890"/>
    <lineage>
        <taxon>Bacteria</taxon>
        <taxon>Raymondiibacteriota</taxon>
    </lineage>
</organism>
<feature type="binding site" evidence="13">
    <location>
        <position position="468"/>
    </location>
    <ligand>
        <name>K(+)</name>
        <dbReference type="ChEBI" id="CHEBI:29103"/>
        <note>ligand shared between two tetrameric partners</note>
    </ligand>
</feature>
<feature type="binding site" evidence="13 16">
    <location>
        <begin position="298"/>
        <end position="300"/>
    </location>
    <ligand>
        <name>NAD(+)</name>
        <dbReference type="ChEBI" id="CHEBI:57540"/>
    </ligand>
</feature>
<protein>
    <recommendedName>
        <fullName evidence="13 20">Inosine-5'-monophosphate dehydrogenase</fullName>
        <shortName evidence="13">IMP dehydrogenase</shortName>
        <shortName evidence="13">IMPD</shortName>
        <shortName evidence="13">IMPDH</shortName>
        <ecNumber evidence="13 20">1.1.1.205</ecNumber>
    </recommendedName>
</protein>
<dbReference type="Gene3D" id="3.20.20.70">
    <property type="entry name" value="Aldolase class I"/>
    <property type="match status" value="1"/>
</dbReference>
<feature type="binding site" evidence="13 15">
    <location>
        <position position="303"/>
    </location>
    <ligand>
        <name>IMP</name>
        <dbReference type="ChEBI" id="CHEBI:58053"/>
    </ligand>
</feature>
<dbReference type="InterPro" id="IPR001093">
    <property type="entry name" value="IMP_DH_GMPRt"/>
</dbReference>
<evidence type="ECO:0000256" key="5">
    <source>
        <dbReference type="ARBA" id="ARBA00022737"/>
    </source>
</evidence>
<evidence type="ECO:0000256" key="10">
    <source>
        <dbReference type="ARBA" id="ARBA00023027"/>
    </source>
</evidence>
<keyword evidence="10 13" id="KW-0520">NAD</keyword>
<evidence type="ECO:0000256" key="16">
    <source>
        <dbReference type="PIRSR" id="PIRSR000130-3"/>
    </source>
</evidence>
<feature type="binding site" evidence="16">
    <location>
        <begin position="248"/>
        <end position="250"/>
    </location>
    <ligand>
        <name>NAD(+)</name>
        <dbReference type="ChEBI" id="CHEBI:57540"/>
    </ligand>
</feature>
<sequence>MTLRIEKEGLTFDDVLLVPQKSDILPKDANVQTVLTRKIKLNIPLLTSAMDTVTESGMAIAIAREGGLGIIHKNMSIERQAYEVEAVKRTESGILTNPVTLSPEHKVGDALKIMREKKVSGFPICEGKKLVGIFTNRDLRFHNNPNTKLGTAMVPQERLITGPEGITLEKAREILYKHRIEKLPIINKKRELVGLVTIRDILNKIEHPFACVDNAGSLRVGAAVGTAADTLERVDALVCAGADVIVVDTAHGHSLKVLGIITKIKKKYALLNVIGGNIVTARALQALVDAGADGVKVGIGAGSICTTRIVAGVGVPQLSAILDCCETAEKCGVPIIADGGVRYSGDCAKAIAAGADAIMIGSLFAGTAESPGETILFEGRTYKSYRGMGSLGAMRKGSGDRYFQETAEESKMVPEGIEGRVPFKGPVADSVNMLVGGLKVAMGYCGAKDIKAMKKAEFIRITNAGIRESHPHDVTITKEAPNYRIEH</sequence>
<evidence type="ECO:0000259" key="21">
    <source>
        <dbReference type="PROSITE" id="PS51371"/>
    </source>
</evidence>
<name>A0A1F7FLB1_UNCRA</name>
<dbReference type="PIRSF" id="PIRSF000130">
    <property type="entry name" value="IMPDH"/>
    <property type="match status" value="1"/>
</dbReference>
<feature type="active site" description="Proton acceptor" evidence="13 14">
    <location>
        <position position="401"/>
    </location>
</feature>
<dbReference type="UniPathway" id="UPA00601">
    <property type="reaction ID" value="UER00295"/>
</dbReference>
<evidence type="ECO:0000256" key="12">
    <source>
        <dbReference type="ARBA" id="ARBA00048028"/>
    </source>
</evidence>
<evidence type="ECO:0000313" key="22">
    <source>
        <dbReference type="EMBL" id="OGK07242.1"/>
    </source>
</evidence>
<comment type="cofactor">
    <cofactor evidence="1 13">
        <name>K(+)</name>
        <dbReference type="ChEBI" id="CHEBI:29103"/>
    </cofactor>
</comment>
<dbReference type="SMART" id="SM01240">
    <property type="entry name" value="IMPDH"/>
    <property type="match status" value="1"/>
</dbReference>
<evidence type="ECO:0000256" key="17">
    <source>
        <dbReference type="PIRSR" id="PIRSR000130-4"/>
    </source>
</evidence>
<dbReference type="HAMAP" id="MF_01964">
    <property type="entry name" value="IMPDH"/>
    <property type="match status" value="1"/>
</dbReference>
<dbReference type="SUPFAM" id="SSF54631">
    <property type="entry name" value="CBS-domain pair"/>
    <property type="match status" value="1"/>
</dbReference>
<dbReference type="Pfam" id="PF00571">
    <property type="entry name" value="CBS"/>
    <property type="match status" value="2"/>
</dbReference>
<feature type="binding site" description="in other chain" evidence="13 17">
    <location>
        <position position="300"/>
    </location>
    <ligand>
        <name>K(+)</name>
        <dbReference type="ChEBI" id="CHEBI:29103"/>
        <note>ligand shared between two tetrameric partners</note>
    </ligand>
</feature>
<keyword evidence="5" id="KW-0677">Repeat</keyword>